<name>A0A8J2RVS9_9CRUS</name>
<reference evidence="1" key="1">
    <citation type="submission" date="2021-11" db="EMBL/GenBank/DDBJ databases">
        <authorList>
            <person name="Schell T."/>
        </authorList>
    </citation>
    <scope>NUCLEOTIDE SEQUENCE</scope>
    <source>
        <strain evidence="1">M5</strain>
    </source>
</reference>
<comment type="caution">
    <text evidence="1">The sequence shown here is derived from an EMBL/GenBank/DDBJ whole genome shotgun (WGS) entry which is preliminary data.</text>
</comment>
<dbReference type="EMBL" id="CAKKLH010000281">
    <property type="protein sequence ID" value="CAH0108130.1"/>
    <property type="molecule type" value="Genomic_DNA"/>
</dbReference>
<evidence type="ECO:0000313" key="1">
    <source>
        <dbReference type="EMBL" id="CAH0108130.1"/>
    </source>
</evidence>
<proteinExistence type="predicted"/>
<dbReference type="OrthoDB" id="6378748at2759"/>
<dbReference type="Proteomes" id="UP000789390">
    <property type="component" value="Unassembled WGS sequence"/>
</dbReference>
<keyword evidence="2" id="KW-1185">Reference proteome</keyword>
<accession>A0A8J2RVS9</accession>
<dbReference type="AlphaFoldDB" id="A0A8J2RVS9"/>
<organism evidence="1 2">
    <name type="scientific">Daphnia galeata</name>
    <dbReference type="NCBI Taxonomy" id="27404"/>
    <lineage>
        <taxon>Eukaryota</taxon>
        <taxon>Metazoa</taxon>
        <taxon>Ecdysozoa</taxon>
        <taxon>Arthropoda</taxon>
        <taxon>Crustacea</taxon>
        <taxon>Branchiopoda</taxon>
        <taxon>Diplostraca</taxon>
        <taxon>Cladocera</taxon>
        <taxon>Anomopoda</taxon>
        <taxon>Daphniidae</taxon>
        <taxon>Daphnia</taxon>
    </lineage>
</organism>
<evidence type="ECO:0000313" key="2">
    <source>
        <dbReference type="Proteomes" id="UP000789390"/>
    </source>
</evidence>
<sequence>MTKKKSGNVTRWTCFGNRVSLVFFFVIFFQIHDVNAVPMVAYRVGNQQRLSPVMVPVSSTVMPVDLLEKHRSYDERLKPSINQPKAEFRKSKREKTESFFWPLKLY</sequence>
<gene>
    <name evidence="1" type="ORF">DGAL_LOCUS11496</name>
</gene>
<protein>
    <submittedName>
        <fullName evidence="1">Uncharacterized protein</fullName>
    </submittedName>
</protein>